<keyword evidence="9" id="KW-0206">Cytoskeleton</keyword>
<feature type="coiled-coil region" evidence="14">
    <location>
        <begin position="73"/>
        <end position="148"/>
    </location>
</feature>
<dbReference type="Proteomes" id="UP000092443">
    <property type="component" value="Unplaced"/>
</dbReference>
<feature type="coiled-coil region" evidence="14">
    <location>
        <begin position="316"/>
        <end position="372"/>
    </location>
</feature>
<evidence type="ECO:0000256" key="4">
    <source>
        <dbReference type="ARBA" id="ARBA00014813"/>
    </source>
</evidence>
<reference evidence="17" key="1">
    <citation type="submission" date="2025-08" db="UniProtKB">
        <authorList>
            <consortium name="RefSeq"/>
        </authorList>
    </citation>
    <scope>IDENTIFICATION</scope>
    <source>
        <tissue evidence="17">Whole body pupa</tissue>
    </source>
</reference>
<evidence type="ECO:0000256" key="7">
    <source>
        <dbReference type="ARBA" id="ARBA00023054"/>
    </source>
</evidence>
<evidence type="ECO:0000256" key="10">
    <source>
        <dbReference type="ARBA" id="ARBA00023242"/>
    </source>
</evidence>
<evidence type="ECO:0000313" key="17">
    <source>
        <dbReference type="RefSeq" id="XP_037885247.1"/>
    </source>
</evidence>
<feature type="coiled-coil region" evidence="14">
    <location>
        <begin position="172"/>
        <end position="209"/>
    </location>
</feature>
<keyword evidence="8" id="KW-0969">Cilium</keyword>
<evidence type="ECO:0000256" key="5">
    <source>
        <dbReference type="ARBA" id="ARBA00022490"/>
    </source>
</evidence>
<dbReference type="RefSeq" id="XP_037885247.1">
    <property type="nucleotide sequence ID" value="XM_038029319.1"/>
</dbReference>
<dbReference type="PANTHER" id="PTHR19265:SF0">
    <property type="entry name" value="MEIOSIS-SPECIFIC NUCLEAR STRUCTURAL PROTEIN 1"/>
    <property type="match status" value="1"/>
</dbReference>
<organism evidence="16 17">
    <name type="scientific">Glossina fuscipes</name>
    <dbReference type="NCBI Taxonomy" id="7396"/>
    <lineage>
        <taxon>Eukaryota</taxon>
        <taxon>Metazoa</taxon>
        <taxon>Ecdysozoa</taxon>
        <taxon>Arthropoda</taxon>
        <taxon>Hexapoda</taxon>
        <taxon>Insecta</taxon>
        <taxon>Pterygota</taxon>
        <taxon>Neoptera</taxon>
        <taxon>Endopterygota</taxon>
        <taxon>Diptera</taxon>
        <taxon>Brachycera</taxon>
        <taxon>Muscomorpha</taxon>
        <taxon>Hippoboscoidea</taxon>
        <taxon>Glossinidae</taxon>
        <taxon>Glossina</taxon>
    </lineage>
</organism>
<evidence type="ECO:0000256" key="1">
    <source>
        <dbReference type="ARBA" id="ARBA00004123"/>
    </source>
</evidence>
<keyword evidence="10" id="KW-0539">Nucleus</keyword>
<evidence type="ECO:0000256" key="3">
    <source>
        <dbReference type="ARBA" id="ARBA00009158"/>
    </source>
</evidence>
<accession>A0A8U0WHP1</accession>
<comment type="function">
    <text evidence="13">Microtubule inner protein (MIP) part of the dynein-decorated doublet microtubules (DMTs) in cilia axoneme, which is required for motile cilia beating. May play a role in the control of meiotic division and germ cell differentiation through regulation of pairing and recombination during meiosis. Required for sperm flagella assembly. May play a role in the assembly and function of the outer dynein arm-docking complex (ODA-DC). ODA-DC mediates outer dynein arms (ODA) binding onto the axonemal doublet microtubules.</text>
</comment>
<dbReference type="GO" id="GO:0051321">
    <property type="term" value="P:meiotic cell cycle"/>
    <property type="evidence" value="ECO:0007669"/>
    <property type="project" value="UniProtKB-KW"/>
</dbReference>
<evidence type="ECO:0000256" key="14">
    <source>
        <dbReference type="SAM" id="Coils"/>
    </source>
</evidence>
<keyword evidence="6" id="KW-0282">Flagellum</keyword>
<keyword evidence="7 14" id="KW-0175">Coiled coil</keyword>
<dbReference type="InterPro" id="IPR026504">
    <property type="entry name" value="MNS1"/>
</dbReference>
<comment type="subcellular location">
    <subcellularLocation>
        <location evidence="2">Cytoplasm</location>
        <location evidence="2">Cytoskeleton</location>
        <location evidence="2">Flagellum axoneme</location>
    </subcellularLocation>
    <subcellularLocation>
        <location evidence="1">Nucleus</location>
    </subcellularLocation>
</comment>
<keyword evidence="11" id="KW-0469">Meiosis</keyword>
<dbReference type="PANTHER" id="PTHR19265">
    <property type="entry name" value="MEIOSIS-SPECIFIC NUCLEAR STRUCTURAL PROTEIN 1"/>
    <property type="match status" value="1"/>
</dbReference>
<evidence type="ECO:0000256" key="6">
    <source>
        <dbReference type="ARBA" id="ARBA00022846"/>
    </source>
</evidence>
<evidence type="ECO:0000256" key="2">
    <source>
        <dbReference type="ARBA" id="ARBA00004611"/>
    </source>
</evidence>
<evidence type="ECO:0000256" key="8">
    <source>
        <dbReference type="ARBA" id="ARBA00023069"/>
    </source>
</evidence>
<dbReference type="AlphaFoldDB" id="A0A8U0WHP1"/>
<keyword evidence="16" id="KW-1185">Reference proteome</keyword>
<dbReference type="GeneID" id="119634898"/>
<feature type="domain" description="Trichohyalin-plectin-homology" evidence="15">
    <location>
        <begin position="91"/>
        <end position="441"/>
    </location>
</feature>
<comment type="similarity">
    <text evidence="3">Belongs to the MNS1 family.</text>
</comment>
<protein>
    <recommendedName>
        <fullName evidence="4">Meiosis-specific nuclear structural protein 1</fullName>
    </recommendedName>
</protein>
<dbReference type="GO" id="GO:0005634">
    <property type="term" value="C:nucleus"/>
    <property type="evidence" value="ECO:0007669"/>
    <property type="project" value="UniProtKB-SubCell"/>
</dbReference>
<keyword evidence="5" id="KW-0963">Cytoplasm</keyword>
<evidence type="ECO:0000256" key="9">
    <source>
        <dbReference type="ARBA" id="ARBA00023212"/>
    </source>
</evidence>
<name>A0A8U0WHP1_9MUSC</name>
<evidence type="ECO:0000259" key="15">
    <source>
        <dbReference type="Pfam" id="PF13868"/>
    </source>
</evidence>
<dbReference type="Pfam" id="PF13868">
    <property type="entry name" value="TPH"/>
    <property type="match status" value="1"/>
</dbReference>
<dbReference type="GO" id="GO:0031514">
    <property type="term" value="C:motile cilium"/>
    <property type="evidence" value="ECO:0007669"/>
    <property type="project" value="TreeGrafter"/>
</dbReference>
<sequence length="461" mass="56031">MFASWVKMFVKETCAIAKDGNKWEFSNSVANFIKKVRDEDRRVNELKNQELLATAENPRIKRQEETTEICQELRDIKRNEMLQERRRKQLQSNSHELRLLQGQIRSAKVSQELIGQKERLEKLKKEEMRKKREENDKWAEKCEQERRLGIKEAEEQRQYRVEFMSGLKGQIAEQHQRRLKEYEVILKDREEIQNRLRQIKNEEKAEREAALRYRDKCKVEMDECMRNKILQKQLEKQTSKDDLSKFLAYSDEREALKKRIEGERKRLQEERQSLSERIGAQIERIENERQHREEVLLSLLIEERKAKEDARFRHNLEKTNGERLRLRSELENYRDSVKPDTDAQRKEEERLLHEERMRVQRKNDELVRLADERRRKEIMEHTKSLRTIIDIRRRERVEEAIEKLRESERLFGLQKDMDKEIEEERLRLLRSQPPELLRYLPTGVIRPSDRELLNLPGRNDS</sequence>
<evidence type="ECO:0000256" key="12">
    <source>
        <dbReference type="ARBA" id="ARBA00023273"/>
    </source>
</evidence>
<dbReference type="InterPro" id="IPR043597">
    <property type="entry name" value="TPH_dom"/>
</dbReference>
<keyword evidence="12" id="KW-0966">Cell projection</keyword>
<evidence type="ECO:0000256" key="13">
    <source>
        <dbReference type="ARBA" id="ARBA00046114"/>
    </source>
</evidence>
<evidence type="ECO:0000256" key="11">
    <source>
        <dbReference type="ARBA" id="ARBA00023254"/>
    </source>
</evidence>
<dbReference type="KEGG" id="gfs:119634898"/>
<dbReference type="GO" id="GO:0044782">
    <property type="term" value="P:cilium organization"/>
    <property type="evidence" value="ECO:0007669"/>
    <property type="project" value="TreeGrafter"/>
</dbReference>
<proteinExistence type="inferred from homology"/>
<gene>
    <name evidence="17" type="primary">LOC119634898</name>
</gene>
<evidence type="ECO:0000313" key="16">
    <source>
        <dbReference type="Proteomes" id="UP000092443"/>
    </source>
</evidence>
<feature type="coiled-coil region" evidence="14">
    <location>
        <begin position="250"/>
        <end position="284"/>
    </location>
</feature>